<dbReference type="Proteomes" id="UP000232323">
    <property type="component" value="Unassembled WGS sequence"/>
</dbReference>
<dbReference type="Pfam" id="PF03120">
    <property type="entry name" value="OB_DNA_ligase"/>
    <property type="match status" value="1"/>
</dbReference>
<keyword evidence="2" id="KW-0235">DNA replication</keyword>
<comment type="caution">
    <text evidence="5">The sequence shown here is derived from an EMBL/GenBank/DDBJ whole genome shotgun (WGS) entry which is preliminary data.</text>
</comment>
<dbReference type="Gene3D" id="2.40.50.140">
    <property type="entry name" value="Nucleic acid-binding proteins"/>
    <property type="match status" value="1"/>
</dbReference>
<sequence>MLPKIVALCGHKQVGKDTIGSILEKAYGYTPIKFASPLKKSIQELFGFSQEQVDGSGKELKDPRYGCTPRTIMQFFGTEIMQTKLQDVMPGCGRDFFVKRLIESISPDKRYVITDLRFKHEAEGLRRAFPSMKGLPVGSPEPGAKELPHPMGSLKKIGNLVTFLKKNPGPYVVTAKLDGNAALLQHDNSGCTRLYSRGDGTRGFEITGMLETVVAPIPKLNSALNVRGELVSKIPDSRSLIAGAMHSSDLTGKLKPGDVHFVAFQVLSQGNNDQDQELRFLNECGFLTPGAERLPTINHNKLETLYNRWKDEYPSDGVVILDVGTGVKMAYKSFEPEELKQTTVTSVTWRCSKDGALKPTVHFDPVIIGNATIQKATGYNYKWIKTMSIGKGAVILIERSGGVIPKISRVLTPVPPDRPSEAHQVKGSDAWSLDSAECSMFAVLLNFCKTLKVRGIGPGIVKKMVANGIGVDEVLNGKGDFVKDCTKDCEKIREAFYQAGTVDLAVASNAFGKGFSRLKLQKVVDKFGADAFLSIPTISSKYDELLGQKTATTFLSGLVKFIKWRSQLQSVPTTVQ</sequence>
<dbReference type="EMBL" id="BEGY01000096">
    <property type="protein sequence ID" value="GAX83334.1"/>
    <property type="molecule type" value="Genomic_DNA"/>
</dbReference>
<dbReference type="GO" id="GO:0003911">
    <property type="term" value="F:DNA ligase (NAD+) activity"/>
    <property type="evidence" value="ECO:0007669"/>
    <property type="project" value="InterPro"/>
</dbReference>
<dbReference type="OrthoDB" id="19145at2759"/>
<keyword evidence="1" id="KW-0436">Ligase</keyword>
<evidence type="ECO:0000313" key="5">
    <source>
        <dbReference type="EMBL" id="GAX83334.1"/>
    </source>
</evidence>
<organism evidence="5 6">
    <name type="scientific">Chlamydomonas eustigma</name>
    <dbReference type="NCBI Taxonomy" id="1157962"/>
    <lineage>
        <taxon>Eukaryota</taxon>
        <taxon>Viridiplantae</taxon>
        <taxon>Chlorophyta</taxon>
        <taxon>core chlorophytes</taxon>
        <taxon>Chlorophyceae</taxon>
        <taxon>CS clade</taxon>
        <taxon>Chlamydomonadales</taxon>
        <taxon>Chlamydomonadaceae</taxon>
        <taxon>Chlamydomonas</taxon>
    </lineage>
</organism>
<dbReference type="GO" id="GO:0006260">
    <property type="term" value="P:DNA replication"/>
    <property type="evidence" value="ECO:0007669"/>
    <property type="project" value="UniProtKB-KW"/>
</dbReference>
<evidence type="ECO:0000256" key="3">
    <source>
        <dbReference type="ARBA" id="ARBA00023027"/>
    </source>
</evidence>
<evidence type="ECO:0000313" key="6">
    <source>
        <dbReference type="Proteomes" id="UP000232323"/>
    </source>
</evidence>
<accession>A0A250XJT1</accession>
<gene>
    <name evidence="5" type="ORF">CEUSTIGMA_g10760.t1</name>
</gene>
<dbReference type="InterPro" id="IPR027417">
    <property type="entry name" value="P-loop_NTPase"/>
</dbReference>
<reference evidence="5 6" key="1">
    <citation type="submission" date="2017-08" db="EMBL/GenBank/DDBJ databases">
        <title>Acidophilic green algal genome provides insights into adaptation to an acidic environment.</title>
        <authorList>
            <person name="Hirooka S."/>
            <person name="Hirose Y."/>
            <person name="Kanesaki Y."/>
            <person name="Higuchi S."/>
            <person name="Fujiwara T."/>
            <person name="Onuma R."/>
            <person name="Era A."/>
            <person name="Ohbayashi R."/>
            <person name="Uzuka A."/>
            <person name="Nozaki H."/>
            <person name="Yoshikawa H."/>
            <person name="Miyagishima S.Y."/>
        </authorList>
    </citation>
    <scope>NUCLEOTIDE SEQUENCE [LARGE SCALE GENOMIC DNA]</scope>
    <source>
        <strain evidence="5 6">NIES-2499</strain>
    </source>
</reference>
<dbReference type="Gene3D" id="3.40.50.300">
    <property type="entry name" value="P-loop containing nucleotide triphosphate hydrolases"/>
    <property type="match status" value="1"/>
</dbReference>
<dbReference type="STRING" id="1157962.A0A250XJT1"/>
<evidence type="ECO:0000256" key="1">
    <source>
        <dbReference type="ARBA" id="ARBA00022598"/>
    </source>
</evidence>
<evidence type="ECO:0000259" key="4">
    <source>
        <dbReference type="SMART" id="SM00532"/>
    </source>
</evidence>
<dbReference type="SUPFAM" id="SSF50249">
    <property type="entry name" value="Nucleic acid-binding proteins"/>
    <property type="match status" value="1"/>
</dbReference>
<dbReference type="GO" id="GO:0006281">
    <property type="term" value="P:DNA repair"/>
    <property type="evidence" value="ECO:0007669"/>
    <property type="project" value="InterPro"/>
</dbReference>
<evidence type="ECO:0000256" key="2">
    <source>
        <dbReference type="ARBA" id="ARBA00022705"/>
    </source>
</evidence>
<dbReference type="InterPro" id="IPR004150">
    <property type="entry name" value="NAD_DNA_ligase_OB"/>
</dbReference>
<name>A0A250XJT1_9CHLO</name>
<dbReference type="InterPro" id="IPR012340">
    <property type="entry name" value="NA-bd_OB-fold"/>
</dbReference>
<dbReference type="InterPro" id="IPR013840">
    <property type="entry name" value="DNAligase_N"/>
</dbReference>
<dbReference type="AlphaFoldDB" id="A0A250XJT1"/>
<proteinExistence type="predicted"/>
<feature type="domain" description="NAD-dependent DNA ligase N-terminal" evidence="4">
    <location>
        <begin position="98"/>
        <end position="456"/>
    </location>
</feature>
<dbReference type="Gene3D" id="3.30.470.30">
    <property type="entry name" value="DNA ligase/mRNA capping enzyme"/>
    <property type="match status" value="1"/>
</dbReference>
<dbReference type="SUPFAM" id="SSF56091">
    <property type="entry name" value="DNA ligase/mRNA capping enzyme, catalytic domain"/>
    <property type="match status" value="1"/>
</dbReference>
<protein>
    <recommendedName>
        <fullName evidence="4">NAD-dependent DNA ligase N-terminal domain-containing protein</fullName>
    </recommendedName>
</protein>
<dbReference type="SMART" id="SM00532">
    <property type="entry name" value="LIGANc"/>
    <property type="match status" value="1"/>
</dbReference>
<keyword evidence="6" id="KW-1185">Reference proteome</keyword>
<keyword evidence="3" id="KW-0520">NAD</keyword>